<reference evidence="1" key="1">
    <citation type="submission" date="2021-06" db="EMBL/GenBank/DDBJ databases">
        <title>Parelaphostrongylus tenuis whole genome reference sequence.</title>
        <authorList>
            <person name="Garwood T.J."/>
            <person name="Larsen P.A."/>
            <person name="Fountain-Jones N.M."/>
            <person name="Garbe J.R."/>
            <person name="Macchietto M.G."/>
            <person name="Kania S.A."/>
            <person name="Gerhold R.W."/>
            <person name="Richards J.E."/>
            <person name="Wolf T.M."/>
        </authorList>
    </citation>
    <scope>NUCLEOTIDE SEQUENCE</scope>
    <source>
        <strain evidence="1">MNPRO001-30</strain>
        <tissue evidence="1">Meninges</tissue>
    </source>
</reference>
<gene>
    <name evidence="1" type="ORF">KIN20_018550</name>
</gene>
<accession>A0AAD5QS70</accession>
<dbReference type="Proteomes" id="UP001196413">
    <property type="component" value="Unassembled WGS sequence"/>
</dbReference>
<keyword evidence="2" id="KW-1185">Reference proteome</keyword>
<protein>
    <submittedName>
        <fullName evidence="1">Uncharacterized protein</fullName>
    </submittedName>
</protein>
<comment type="caution">
    <text evidence="1">The sequence shown here is derived from an EMBL/GenBank/DDBJ whole genome shotgun (WGS) entry which is preliminary data.</text>
</comment>
<proteinExistence type="predicted"/>
<dbReference type="EMBL" id="JAHQIW010003696">
    <property type="protein sequence ID" value="KAJ1359755.1"/>
    <property type="molecule type" value="Genomic_DNA"/>
</dbReference>
<organism evidence="1 2">
    <name type="scientific">Parelaphostrongylus tenuis</name>
    <name type="common">Meningeal worm</name>
    <dbReference type="NCBI Taxonomy" id="148309"/>
    <lineage>
        <taxon>Eukaryota</taxon>
        <taxon>Metazoa</taxon>
        <taxon>Ecdysozoa</taxon>
        <taxon>Nematoda</taxon>
        <taxon>Chromadorea</taxon>
        <taxon>Rhabditida</taxon>
        <taxon>Rhabditina</taxon>
        <taxon>Rhabditomorpha</taxon>
        <taxon>Strongyloidea</taxon>
        <taxon>Metastrongylidae</taxon>
        <taxon>Parelaphostrongylus</taxon>
    </lineage>
</organism>
<dbReference type="AlphaFoldDB" id="A0AAD5QS70"/>
<feature type="non-terminal residue" evidence="1">
    <location>
        <position position="1"/>
    </location>
</feature>
<evidence type="ECO:0000313" key="1">
    <source>
        <dbReference type="EMBL" id="KAJ1359755.1"/>
    </source>
</evidence>
<name>A0AAD5QS70_PARTN</name>
<evidence type="ECO:0000313" key="2">
    <source>
        <dbReference type="Proteomes" id="UP001196413"/>
    </source>
</evidence>
<sequence length="119" mass="13511">MYEGGTYQESQDIFSTLSHQPIKSFNNREPWKREFNCTAVPFDTAVEPPAYHSGGSSSSHGLPSLREDYADFAQLGSTSFPMALIDAPRGIEFLFGRLFKVHRRLSKSPNIMNMKEFMQ</sequence>